<reference evidence="2" key="1">
    <citation type="submission" date="2017-02" db="EMBL/GenBank/DDBJ databases">
        <authorList>
            <person name="Daims H."/>
        </authorList>
    </citation>
    <scope>NUCLEOTIDE SEQUENCE [LARGE SCALE GENOMIC DNA]</scope>
</reference>
<sequence>MTSNRDGNLDRVSIFVCCPSCGNHYVTYVKQQVFNRTINSGGISVVVRELGINPNTDLSEIKKNAALMQQVMLAHITLGGVRLFVAKERA</sequence>
<name>A0A1R4GZ05_9GAMM</name>
<keyword evidence="2" id="KW-1185">Reference proteome</keyword>
<organism evidence="1 2">
    <name type="scientific">Crenothrix polyspora</name>
    <dbReference type="NCBI Taxonomy" id="360316"/>
    <lineage>
        <taxon>Bacteria</taxon>
        <taxon>Pseudomonadati</taxon>
        <taxon>Pseudomonadota</taxon>
        <taxon>Gammaproteobacteria</taxon>
        <taxon>Methylococcales</taxon>
        <taxon>Crenotrichaceae</taxon>
        <taxon>Crenothrix</taxon>
    </lineage>
</organism>
<gene>
    <name evidence="1" type="ORF">CRENPOLYSF1_100069</name>
</gene>
<evidence type="ECO:0000313" key="1">
    <source>
        <dbReference type="EMBL" id="SJM89204.1"/>
    </source>
</evidence>
<dbReference type="AlphaFoldDB" id="A0A1R4GZ05"/>
<dbReference type="Proteomes" id="UP000195667">
    <property type="component" value="Unassembled WGS sequence"/>
</dbReference>
<evidence type="ECO:0000313" key="2">
    <source>
        <dbReference type="Proteomes" id="UP000195667"/>
    </source>
</evidence>
<protein>
    <submittedName>
        <fullName evidence="1">Uncharacterized protein</fullName>
    </submittedName>
</protein>
<proteinExistence type="predicted"/>
<dbReference type="EMBL" id="FUKI01000002">
    <property type="protein sequence ID" value="SJM89204.1"/>
    <property type="molecule type" value="Genomic_DNA"/>
</dbReference>
<accession>A0A1R4GZ05</accession>